<evidence type="ECO:0000313" key="3">
    <source>
        <dbReference type="Proteomes" id="UP000235965"/>
    </source>
</evidence>
<organism evidence="2 3">
    <name type="scientific">Cryptotermes secundus</name>
    <dbReference type="NCBI Taxonomy" id="105785"/>
    <lineage>
        <taxon>Eukaryota</taxon>
        <taxon>Metazoa</taxon>
        <taxon>Ecdysozoa</taxon>
        <taxon>Arthropoda</taxon>
        <taxon>Hexapoda</taxon>
        <taxon>Insecta</taxon>
        <taxon>Pterygota</taxon>
        <taxon>Neoptera</taxon>
        <taxon>Polyneoptera</taxon>
        <taxon>Dictyoptera</taxon>
        <taxon>Blattodea</taxon>
        <taxon>Blattoidea</taxon>
        <taxon>Termitoidae</taxon>
        <taxon>Kalotermitidae</taxon>
        <taxon>Cryptotermitinae</taxon>
        <taxon>Cryptotermes</taxon>
    </lineage>
</organism>
<evidence type="ECO:0000313" key="2">
    <source>
        <dbReference type="EMBL" id="PNF34646.1"/>
    </source>
</evidence>
<dbReference type="OrthoDB" id="6433810at2759"/>
<feature type="compositionally biased region" description="Low complexity" evidence="1">
    <location>
        <begin position="86"/>
        <end position="150"/>
    </location>
</feature>
<dbReference type="InParanoid" id="A0A2J7R1D9"/>
<feature type="compositionally biased region" description="Low complexity" evidence="1">
    <location>
        <begin position="299"/>
        <end position="311"/>
    </location>
</feature>
<comment type="caution">
    <text evidence="2">The sequence shown here is derived from an EMBL/GenBank/DDBJ whole genome shotgun (WGS) entry which is preliminary data.</text>
</comment>
<feature type="compositionally biased region" description="Polar residues" evidence="1">
    <location>
        <begin position="59"/>
        <end position="69"/>
    </location>
</feature>
<accession>A0A2J7R1D9</accession>
<dbReference type="EMBL" id="NEVH01008208">
    <property type="protein sequence ID" value="PNF34646.1"/>
    <property type="molecule type" value="Genomic_DNA"/>
</dbReference>
<reference evidence="2 3" key="1">
    <citation type="submission" date="2017-12" db="EMBL/GenBank/DDBJ databases">
        <title>Hemimetabolous genomes reveal molecular basis of termite eusociality.</title>
        <authorList>
            <person name="Harrison M.C."/>
            <person name="Jongepier E."/>
            <person name="Robertson H.M."/>
            <person name="Arning N."/>
            <person name="Bitard-Feildel T."/>
            <person name="Chao H."/>
            <person name="Childers C.P."/>
            <person name="Dinh H."/>
            <person name="Doddapaneni H."/>
            <person name="Dugan S."/>
            <person name="Gowin J."/>
            <person name="Greiner C."/>
            <person name="Han Y."/>
            <person name="Hu H."/>
            <person name="Hughes D.S.T."/>
            <person name="Huylmans A.-K."/>
            <person name="Kemena C."/>
            <person name="Kremer L.P.M."/>
            <person name="Lee S.L."/>
            <person name="Lopez-Ezquerra A."/>
            <person name="Mallet L."/>
            <person name="Monroy-Kuhn J.M."/>
            <person name="Moser A."/>
            <person name="Murali S.C."/>
            <person name="Muzny D.M."/>
            <person name="Otani S."/>
            <person name="Piulachs M.-D."/>
            <person name="Poelchau M."/>
            <person name="Qu J."/>
            <person name="Schaub F."/>
            <person name="Wada-Katsumata A."/>
            <person name="Worley K.C."/>
            <person name="Xie Q."/>
            <person name="Ylla G."/>
            <person name="Poulsen M."/>
            <person name="Gibbs R.A."/>
            <person name="Schal C."/>
            <person name="Richards S."/>
            <person name="Belles X."/>
            <person name="Korb J."/>
            <person name="Bornberg-Bauer E."/>
        </authorList>
    </citation>
    <scope>NUCLEOTIDE SEQUENCE [LARGE SCALE GENOMIC DNA]</scope>
    <source>
        <tissue evidence="2">Whole body</tissue>
    </source>
</reference>
<feature type="region of interest" description="Disordered" evidence="1">
    <location>
        <begin position="291"/>
        <end position="322"/>
    </location>
</feature>
<protein>
    <submittedName>
        <fullName evidence="2">Uncharacterized protein</fullName>
    </submittedName>
</protein>
<gene>
    <name evidence="2" type="ORF">B7P43_G05868</name>
</gene>
<name>A0A2J7R1D9_9NEOP</name>
<feature type="region of interest" description="Disordered" evidence="1">
    <location>
        <begin position="23"/>
        <end position="156"/>
    </location>
</feature>
<sequence length="391" mass="40523">MFIVAGEGQADLETVPGATDLHHQQASAAAGSAALASAKPRGKRRGATVSRDNGATGAMNGSTSTADHQNNNNNNPPVKTERLSPSTTTSSTTATTTTTVTCGGTVSATSNTPDNNSSSSRSATPSSSYPGTPPGSLTAERASSPSSSPAGQLRHVDQMVVNRNYSDFMRSLAAKYNNANPNDYFSSPTRNGFPVSLDPRFTPFKTGATPFVSLMTPLATTTMPSPEAQQALYAAAAANFGTNPFNTAAGSTTPMFPPLIDMSSTQALLSMVRTASAHNASQLETYLKGAIKRPPPSESSPLDLSSASTPTHGKRSRTNKVTSASVVASQQHLLGRNLPCLSMCTADRTCSSGGDAQAMAQWSVEDVCSFVASVDICAEYATVSVDFRLSC</sequence>
<keyword evidence="3" id="KW-1185">Reference proteome</keyword>
<proteinExistence type="predicted"/>
<dbReference type="STRING" id="105785.A0A2J7R1D9"/>
<dbReference type="Proteomes" id="UP000235965">
    <property type="component" value="Unassembled WGS sequence"/>
</dbReference>
<evidence type="ECO:0000256" key="1">
    <source>
        <dbReference type="SAM" id="MobiDB-lite"/>
    </source>
</evidence>
<dbReference type="AlphaFoldDB" id="A0A2J7R1D9"/>
<feature type="compositionally biased region" description="Low complexity" evidence="1">
    <location>
        <begin position="26"/>
        <end position="38"/>
    </location>
</feature>